<comment type="caution">
    <text evidence="2">The sequence shown here is derived from an EMBL/GenBank/DDBJ whole genome shotgun (WGS) entry which is preliminary data.</text>
</comment>
<sequence>VFAEFTRIACKNLQSEFFGELDRHTPRLMKIFQSKTGTLGQTLSKLLEQVESRRNSNQTSDQEMEVTIRRTAVLRGIPVFLGDNPSEFFK</sequence>
<dbReference type="OrthoDB" id="6512834at2759"/>
<feature type="non-terminal residue" evidence="2">
    <location>
        <position position="1"/>
    </location>
</feature>
<dbReference type="EMBL" id="QNUK01000893">
    <property type="protein sequence ID" value="KAF5888930.1"/>
    <property type="molecule type" value="Genomic_DNA"/>
</dbReference>
<evidence type="ECO:0000313" key="1">
    <source>
        <dbReference type="EMBL" id="KAF5888930.1"/>
    </source>
</evidence>
<proteinExistence type="predicted"/>
<dbReference type="EMBL" id="QNUK01000193">
    <property type="protein sequence ID" value="KAF5898640.1"/>
    <property type="molecule type" value="Genomic_DNA"/>
</dbReference>
<evidence type="ECO:0000313" key="3">
    <source>
        <dbReference type="Proteomes" id="UP000727407"/>
    </source>
</evidence>
<dbReference type="Proteomes" id="UP000727407">
    <property type="component" value="Unassembled WGS sequence"/>
</dbReference>
<organism evidence="2 3">
    <name type="scientific">Clarias magur</name>
    <name type="common">Asian catfish</name>
    <name type="synonym">Macropteronotus magur</name>
    <dbReference type="NCBI Taxonomy" id="1594786"/>
    <lineage>
        <taxon>Eukaryota</taxon>
        <taxon>Metazoa</taxon>
        <taxon>Chordata</taxon>
        <taxon>Craniata</taxon>
        <taxon>Vertebrata</taxon>
        <taxon>Euteleostomi</taxon>
        <taxon>Actinopterygii</taxon>
        <taxon>Neopterygii</taxon>
        <taxon>Teleostei</taxon>
        <taxon>Ostariophysi</taxon>
        <taxon>Siluriformes</taxon>
        <taxon>Clariidae</taxon>
        <taxon>Clarias</taxon>
    </lineage>
</organism>
<gene>
    <name evidence="2" type="ORF">DAT39_011644</name>
    <name evidence="1" type="ORF">DAT39_021378</name>
</gene>
<keyword evidence="3" id="KW-1185">Reference proteome</keyword>
<dbReference type="AlphaFoldDB" id="A0A8J4UNC0"/>
<protein>
    <submittedName>
        <fullName evidence="2">Zinc finger and SCAN domain-containing 9</fullName>
    </submittedName>
</protein>
<reference evidence="2" key="1">
    <citation type="submission" date="2020-07" db="EMBL/GenBank/DDBJ databases">
        <title>Clarias magur genome sequencing, assembly and annotation.</title>
        <authorList>
            <person name="Kushwaha B."/>
            <person name="Kumar R."/>
            <person name="Das P."/>
            <person name="Joshi C.G."/>
            <person name="Kumar D."/>
            <person name="Nagpure N.S."/>
            <person name="Pandey M."/>
            <person name="Agarwal S."/>
            <person name="Srivastava S."/>
            <person name="Singh M."/>
            <person name="Sahoo L."/>
            <person name="Jayasankar P."/>
            <person name="Meher P.K."/>
            <person name="Koringa P.G."/>
            <person name="Iquebal M.A."/>
            <person name="Das S.P."/>
            <person name="Bit A."/>
            <person name="Patnaik S."/>
            <person name="Patel N."/>
            <person name="Shah T.M."/>
            <person name="Hinsu A."/>
            <person name="Jena J.K."/>
        </authorList>
    </citation>
    <scope>NUCLEOTIDE SEQUENCE</scope>
    <source>
        <strain evidence="2">CIFAMagur01</strain>
        <tissue evidence="2">Testis</tissue>
    </source>
</reference>
<accession>A0A8J4UNC0</accession>
<name>A0A8J4UNC0_CLAMG</name>
<evidence type="ECO:0000313" key="2">
    <source>
        <dbReference type="EMBL" id="KAF5898640.1"/>
    </source>
</evidence>
<feature type="non-terminal residue" evidence="2">
    <location>
        <position position="90"/>
    </location>
</feature>